<evidence type="ECO:0000256" key="5">
    <source>
        <dbReference type="ARBA" id="ARBA00022777"/>
    </source>
</evidence>
<dbReference type="CDD" id="cd00075">
    <property type="entry name" value="HATPase"/>
    <property type="match status" value="1"/>
</dbReference>
<dbReference type="EMBL" id="UOFW01000205">
    <property type="protein sequence ID" value="VAX07409.1"/>
    <property type="molecule type" value="Genomic_DNA"/>
</dbReference>
<dbReference type="InterPro" id="IPR000014">
    <property type="entry name" value="PAS"/>
</dbReference>
<keyword evidence="6" id="KW-0902">Two-component regulatory system</keyword>
<evidence type="ECO:0000256" key="3">
    <source>
        <dbReference type="ARBA" id="ARBA00022553"/>
    </source>
</evidence>
<dbReference type="InterPro" id="IPR005467">
    <property type="entry name" value="His_kinase_dom"/>
</dbReference>
<dbReference type="Pfam" id="PF00512">
    <property type="entry name" value="HisKA"/>
    <property type="match status" value="1"/>
</dbReference>
<dbReference type="NCBIfam" id="TIGR00229">
    <property type="entry name" value="sensory_box"/>
    <property type="match status" value="1"/>
</dbReference>
<dbReference type="PANTHER" id="PTHR43711">
    <property type="entry name" value="TWO-COMPONENT HISTIDINE KINASE"/>
    <property type="match status" value="1"/>
</dbReference>
<protein>
    <recommendedName>
        <fullName evidence="2">histidine kinase</fullName>
        <ecNumber evidence="2">2.7.13.3</ecNumber>
    </recommendedName>
</protein>
<dbReference type="Gene3D" id="3.30.450.20">
    <property type="entry name" value="PAS domain"/>
    <property type="match status" value="1"/>
</dbReference>
<dbReference type="InterPro" id="IPR003661">
    <property type="entry name" value="HisK_dim/P_dom"/>
</dbReference>
<accession>A0A3B1AN93</accession>
<evidence type="ECO:0000256" key="6">
    <source>
        <dbReference type="ARBA" id="ARBA00023012"/>
    </source>
</evidence>
<dbReference type="InterPro" id="IPR004358">
    <property type="entry name" value="Sig_transdc_His_kin-like_C"/>
</dbReference>
<feature type="domain" description="Histidine kinase" evidence="7">
    <location>
        <begin position="196"/>
        <end position="417"/>
    </location>
</feature>
<dbReference type="SMART" id="SM00388">
    <property type="entry name" value="HisKA"/>
    <property type="match status" value="1"/>
</dbReference>
<keyword evidence="4" id="KW-0808">Transferase</keyword>
<proteinExistence type="predicted"/>
<dbReference type="InterPro" id="IPR036890">
    <property type="entry name" value="HATPase_C_sf"/>
</dbReference>
<comment type="catalytic activity">
    <reaction evidence="1">
        <text>ATP + protein L-histidine = ADP + protein N-phospho-L-histidine.</text>
        <dbReference type="EC" id="2.7.13.3"/>
    </reaction>
</comment>
<dbReference type="InterPro" id="IPR050736">
    <property type="entry name" value="Sensor_HK_Regulatory"/>
</dbReference>
<evidence type="ECO:0000256" key="1">
    <source>
        <dbReference type="ARBA" id="ARBA00000085"/>
    </source>
</evidence>
<gene>
    <name evidence="9" type="ORF">MNBD_ALPHA03-1508</name>
</gene>
<dbReference type="PRINTS" id="PR00344">
    <property type="entry name" value="BCTRLSENSOR"/>
</dbReference>
<dbReference type="CDD" id="cd00082">
    <property type="entry name" value="HisKA"/>
    <property type="match status" value="1"/>
</dbReference>
<dbReference type="InterPro" id="IPR003594">
    <property type="entry name" value="HATPase_dom"/>
</dbReference>
<dbReference type="SUPFAM" id="SSF55874">
    <property type="entry name" value="ATPase domain of HSP90 chaperone/DNA topoisomerase II/histidine kinase"/>
    <property type="match status" value="1"/>
</dbReference>
<organism evidence="9">
    <name type="scientific">hydrothermal vent metagenome</name>
    <dbReference type="NCBI Taxonomy" id="652676"/>
    <lineage>
        <taxon>unclassified sequences</taxon>
        <taxon>metagenomes</taxon>
        <taxon>ecological metagenomes</taxon>
    </lineage>
</organism>
<dbReference type="SMART" id="SM00387">
    <property type="entry name" value="HATPase_c"/>
    <property type="match status" value="1"/>
</dbReference>
<dbReference type="PANTHER" id="PTHR43711:SF26">
    <property type="entry name" value="SENSOR HISTIDINE KINASE RCSC"/>
    <property type="match status" value="1"/>
</dbReference>
<dbReference type="SUPFAM" id="SSF55785">
    <property type="entry name" value="PYP-like sensor domain (PAS domain)"/>
    <property type="match status" value="1"/>
</dbReference>
<dbReference type="SUPFAM" id="SSF47384">
    <property type="entry name" value="Homodimeric domain of signal transducing histidine kinase"/>
    <property type="match status" value="1"/>
</dbReference>
<dbReference type="Pfam" id="PF13426">
    <property type="entry name" value="PAS_9"/>
    <property type="match status" value="1"/>
</dbReference>
<dbReference type="EC" id="2.7.13.3" evidence="2"/>
<dbReference type="AlphaFoldDB" id="A0A3B1AN93"/>
<dbReference type="InterPro" id="IPR035965">
    <property type="entry name" value="PAS-like_dom_sf"/>
</dbReference>
<evidence type="ECO:0000259" key="7">
    <source>
        <dbReference type="PROSITE" id="PS50109"/>
    </source>
</evidence>
<dbReference type="InterPro" id="IPR036097">
    <property type="entry name" value="HisK_dim/P_sf"/>
</dbReference>
<evidence type="ECO:0000256" key="2">
    <source>
        <dbReference type="ARBA" id="ARBA00012438"/>
    </source>
</evidence>
<reference evidence="9" key="1">
    <citation type="submission" date="2018-06" db="EMBL/GenBank/DDBJ databases">
        <authorList>
            <person name="Zhirakovskaya E."/>
        </authorList>
    </citation>
    <scope>NUCLEOTIDE SEQUENCE</scope>
</reference>
<name>A0A3B1AN93_9ZZZZ</name>
<dbReference type="CDD" id="cd00130">
    <property type="entry name" value="PAS"/>
    <property type="match status" value="1"/>
</dbReference>
<dbReference type="PROSITE" id="PS50112">
    <property type="entry name" value="PAS"/>
    <property type="match status" value="1"/>
</dbReference>
<dbReference type="PROSITE" id="PS50109">
    <property type="entry name" value="HIS_KIN"/>
    <property type="match status" value="1"/>
</dbReference>
<dbReference type="Gene3D" id="1.10.287.130">
    <property type="match status" value="1"/>
</dbReference>
<sequence>MNVSLLSHRISKRLKISDTAVSSQEISDPEALTIIEPRTTTGSIKGTTMGTAAGFEKDFGLFDSVFHEVSTAIIIISNTTKDLPPEIVDINHHFELITGYSSDEIQGQSLYKFLIGTKFEANRHIIERTIENRQAAIFSCPWKNKNGQTLDIDMTIRPFNSHDDGSKFICVLRENKNENNVRNNAAKETKRKLLAAMHHNFKTPLNGILGYSEVIMMEMMGPIGQESYKSYAQDIHGAGKDLLQLIDNLLELKELETTEFRLQEERFSLGGMIAECLKKIFPPADKGKIHLSTNIEPDFPDIFGDKSRLQQVIHSLLTNAVKFTPPSGEILLTATKDKNGAGLIHCQDNGQGMPSQQLAKAFCHDTHLSDIYASPTVGIGFGLSYVKQIIEKHGGTVSIISSVGKGTTVTLYLPAERLC</sequence>
<feature type="domain" description="PAS" evidence="8">
    <location>
        <begin position="58"/>
        <end position="133"/>
    </location>
</feature>
<keyword evidence="5" id="KW-0418">Kinase</keyword>
<evidence type="ECO:0000259" key="8">
    <source>
        <dbReference type="PROSITE" id="PS50112"/>
    </source>
</evidence>
<keyword evidence="3" id="KW-0597">Phosphoprotein</keyword>
<dbReference type="Gene3D" id="3.30.565.10">
    <property type="entry name" value="Histidine kinase-like ATPase, C-terminal domain"/>
    <property type="match status" value="1"/>
</dbReference>
<dbReference type="Pfam" id="PF02518">
    <property type="entry name" value="HATPase_c"/>
    <property type="match status" value="1"/>
</dbReference>
<dbReference type="GO" id="GO:0000155">
    <property type="term" value="F:phosphorelay sensor kinase activity"/>
    <property type="evidence" value="ECO:0007669"/>
    <property type="project" value="InterPro"/>
</dbReference>
<evidence type="ECO:0000256" key="4">
    <source>
        <dbReference type="ARBA" id="ARBA00022679"/>
    </source>
</evidence>
<evidence type="ECO:0000313" key="9">
    <source>
        <dbReference type="EMBL" id="VAX07409.1"/>
    </source>
</evidence>
<dbReference type="SMART" id="SM00091">
    <property type="entry name" value="PAS"/>
    <property type="match status" value="1"/>
</dbReference>